<organism evidence="3 4">
    <name type="scientific">Actinomadura vinacea</name>
    <dbReference type="NCBI Taxonomy" id="115336"/>
    <lineage>
        <taxon>Bacteria</taxon>
        <taxon>Bacillati</taxon>
        <taxon>Actinomycetota</taxon>
        <taxon>Actinomycetes</taxon>
        <taxon>Streptosporangiales</taxon>
        <taxon>Thermomonosporaceae</taxon>
        <taxon>Actinomadura</taxon>
    </lineage>
</organism>
<comment type="caution">
    <text evidence="3">The sequence shown here is derived from an EMBL/GenBank/DDBJ whole genome shotgun (WGS) entry which is preliminary data.</text>
</comment>
<accession>A0ABP5X125</accession>
<dbReference type="RefSeq" id="WP_344594564.1">
    <property type="nucleotide sequence ID" value="NZ_BAAARW010000026.1"/>
</dbReference>
<evidence type="ECO:0000313" key="3">
    <source>
        <dbReference type="EMBL" id="GAA2442099.1"/>
    </source>
</evidence>
<dbReference type="Pfam" id="PF04149">
    <property type="entry name" value="DUF397"/>
    <property type="match status" value="1"/>
</dbReference>
<evidence type="ECO:0000256" key="1">
    <source>
        <dbReference type="SAM" id="MobiDB-lite"/>
    </source>
</evidence>
<feature type="domain" description="DUF397" evidence="2">
    <location>
        <begin position="5"/>
        <end position="59"/>
    </location>
</feature>
<reference evidence="4" key="1">
    <citation type="journal article" date="2019" name="Int. J. Syst. Evol. Microbiol.">
        <title>The Global Catalogue of Microorganisms (GCM) 10K type strain sequencing project: providing services to taxonomists for standard genome sequencing and annotation.</title>
        <authorList>
            <consortium name="The Broad Institute Genomics Platform"/>
            <consortium name="The Broad Institute Genome Sequencing Center for Infectious Disease"/>
            <person name="Wu L."/>
            <person name="Ma J."/>
        </authorList>
    </citation>
    <scope>NUCLEOTIDE SEQUENCE [LARGE SCALE GENOMIC DNA]</scope>
    <source>
        <strain evidence="4">JCM 3325</strain>
    </source>
</reference>
<protein>
    <recommendedName>
        <fullName evidence="2">DUF397 domain-containing protein</fullName>
    </recommendedName>
</protein>
<keyword evidence="4" id="KW-1185">Reference proteome</keyword>
<proteinExistence type="predicted"/>
<sequence length="65" mass="6979">MSSPEWRKSSRSTGGTGGECVELARLGKNDVGIRDSRAPETGHVTLKPRAFALLVNQVKVGELDL</sequence>
<evidence type="ECO:0000313" key="4">
    <source>
        <dbReference type="Proteomes" id="UP001501231"/>
    </source>
</evidence>
<feature type="region of interest" description="Disordered" evidence="1">
    <location>
        <begin position="1"/>
        <end position="20"/>
    </location>
</feature>
<name>A0ABP5X125_9ACTN</name>
<gene>
    <name evidence="3" type="ORF">GCM10010191_68010</name>
</gene>
<dbReference type="InterPro" id="IPR007278">
    <property type="entry name" value="DUF397"/>
</dbReference>
<dbReference type="Proteomes" id="UP001501231">
    <property type="component" value="Unassembled WGS sequence"/>
</dbReference>
<dbReference type="EMBL" id="BAAARW010000026">
    <property type="protein sequence ID" value="GAA2442099.1"/>
    <property type="molecule type" value="Genomic_DNA"/>
</dbReference>
<evidence type="ECO:0000259" key="2">
    <source>
        <dbReference type="Pfam" id="PF04149"/>
    </source>
</evidence>